<keyword evidence="1" id="KW-0472">Membrane</keyword>
<protein>
    <recommendedName>
        <fullName evidence="2">CBU-0592-like domain-containing protein</fullName>
    </recommendedName>
</protein>
<evidence type="ECO:0000259" key="2">
    <source>
        <dbReference type="Pfam" id="PF26604"/>
    </source>
</evidence>
<organism evidence="3 4">
    <name type="scientific">Flavisolibacter ginsenosidimutans</name>
    <dbReference type="NCBI Taxonomy" id="661481"/>
    <lineage>
        <taxon>Bacteria</taxon>
        <taxon>Pseudomonadati</taxon>
        <taxon>Bacteroidota</taxon>
        <taxon>Chitinophagia</taxon>
        <taxon>Chitinophagales</taxon>
        <taxon>Chitinophagaceae</taxon>
        <taxon>Flavisolibacter</taxon>
    </lineage>
</organism>
<dbReference type="InterPro" id="IPR058058">
    <property type="entry name" value="CBU_0592-like"/>
</dbReference>
<accession>A0A5B8UMJ0</accession>
<dbReference type="Pfam" id="PF26604">
    <property type="entry name" value="CBU_0592"/>
    <property type="match status" value="1"/>
</dbReference>
<dbReference type="Proteomes" id="UP000321204">
    <property type="component" value="Chromosome"/>
</dbReference>
<keyword evidence="4" id="KW-1185">Reference proteome</keyword>
<feature type="domain" description="CBU-0592-like" evidence="2">
    <location>
        <begin position="5"/>
        <end position="75"/>
    </location>
</feature>
<feature type="transmembrane region" description="Helical" evidence="1">
    <location>
        <begin position="6"/>
        <end position="26"/>
    </location>
</feature>
<evidence type="ECO:0000313" key="4">
    <source>
        <dbReference type="Proteomes" id="UP000321204"/>
    </source>
</evidence>
<dbReference type="RefSeq" id="WP_146790227.1">
    <property type="nucleotide sequence ID" value="NZ_BAABIO010000003.1"/>
</dbReference>
<evidence type="ECO:0000313" key="3">
    <source>
        <dbReference type="EMBL" id="QEC57666.1"/>
    </source>
</evidence>
<sequence>MTSSDWIGTVGVFLILVAYFCSTFGWMSSQSKIFFALNTIGAAMTCFASYLIRYWPFCVLEGTWAIVSLIGWIKAKE</sequence>
<dbReference type="KEGG" id="fgg:FSB75_17740"/>
<gene>
    <name evidence="3" type="ORF">FSB75_17740</name>
</gene>
<reference evidence="3 4" key="1">
    <citation type="journal article" date="2015" name="Int. J. Syst. Evol. Microbiol.">
        <title>Flavisolibacter ginsenosidimutans sp. nov., with ginsenoside-converting activity isolated from soil used for cultivating ginseng.</title>
        <authorList>
            <person name="Zhao Y."/>
            <person name="Liu Q."/>
            <person name="Kang M.S."/>
            <person name="Jin F."/>
            <person name="Yu H."/>
            <person name="Im W.T."/>
        </authorList>
    </citation>
    <scope>NUCLEOTIDE SEQUENCE [LARGE SCALE GENOMIC DNA]</scope>
    <source>
        <strain evidence="3 4">Gsoil 636</strain>
    </source>
</reference>
<keyword evidence="1" id="KW-1133">Transmembrane helix</keyword>
<dbReference type="EMBL" id="CP042433">
    <property type="protein sequence ID" value="QEC57666.1"/>
    <property type="molecule type" value="Genomic_DNA"/>
</dbReference>
<dbReference type="AlphaFoldDB" id="A0A5B8UMJ0"/>
<proteinExistence type="predicted"/>
<evidence type="ECO:0000256" key="1">
    <source>
        <dbReference type="SAM" id="Phobius"/>
    </source>
</evidence>
<keyword evidence="1" id="KW-0812">Transmembrane</keyword>
<dbReference type="NCBIfam" id="NF047864">
    <property type="entry name" value="CBU_0592_membra"/>
    <property type="match status" value="1"/>
</dbReference>
<dbReference type="OrthoDB" id="798534at2"/>
<name>A0A5B8UMJ0_9BACT</name>